<evidence type="ECO:0000313" key="2">
    <source>
        <dbReference type="EMBL" id="PXW43618.1"/>
    </source>
</evidence>
<dbReference type="PROSITE" id="PS51372">
    <property type="entry name" value="PRD_2"/>
    <property type="match status" value="1"/>
</dbReference>
<sequence length="120" mass="13880">MENRLNLLCEAGIIDQDICRGMMQVVRKLDEQWHLPVFSEQGEIAITHMANALMRSRRGEVIEPLDEEFMAEITSSAHWDEIHQLHQVMMQEFDVTLHANEKGYLLANWYGLWGAAQQAV</sequence>
<name>A0A318FM48_KLEOX</name>
<feature type="domain" description="PRD" evidence="1">
    <location>
        <begin position="13"/>
        <end position="119"/>
    </location>
</feature>
<evidence type="ECO:0000313" key="3">
    <source>
        <dbReference type="Proteomes" id="UP000247485"/>
    </source>
</evidence>
<dbReference type="InterPro" id="IPR036634">
    <property type="entry name" value="PRD_sf"/>
</dbReference>
<gene>
    <name evidence="2" type="ORF">DET57_111144</name>
</gene>
<evidence type="ECO:0000259" key="1">
    <source>
        <dbReference type="PROSITE" id="PS51372"/>
    </source>
</evidence>
<protein>
    <recommendedName>
        <fullName evidence="1">PRD domain-containing protein</fullName>
    </recommendedName>
</protein>
<dbReference type="GO" id="GO:0006355">
    <property type="term" value="P:regulation of DNA-templated transcription"/>
    <property type="evidence" value="ECO:0007669"/>
    <property type="project" value="InterPro"/>
</dbReference>
<dbReference type="Proteomes" id="UP000247485">
    <property type="component" value="Unassembled WGS sequence"/>
</dbReference>
<dbReference type="AlphaFoldDB" id="A0A318FM48"/>
<dbReference type="SUPFAM" id="SSF63520">
    <property type="entry name" value="PTS-regulatory domain, PRD"/>
    <property type="match status" value="1"/>
</dbReference>
<dbReference type="EMBL" id="QJJG01000011">
    <property type="protein sequence ID" value="PXW43618.1"/>
    <property type="molecule type" value="Genomic_DNA"/>
</dbReference>
<proteinExistence type="predicted"/>
<organism evidence="2 3">
    <name type="scientific">Klebsiella oxytoca</name>
    <dbReference type="NCBI Taxonomy" id="571"/>
    <lineage>
        <taxon>Bacteria</taxon>
        <taxon>Pseudomonadati</taxon>
        <taxon>Pseudomonadota</taxon>
        <taxon>Gammaproteobacteria</taxon>
        <taxon>Enterobacterales</taxon>
        <taxon>Enterobacteriaceae</taxon>
        <taxon>Klebsiella/Raoultella group</taxon>
        <taxon>Klebsiella</taxon>
    </lineage>
</organism>
<comment type="caution">
    <text evidence="2">The sequence shown here is derived from an EMBL/GenBank/DDBJ whole genome shotgun (WGS) entry which is preliminary data.</text>
</comment>
<reference evidence="2 3" key="1">
    <citation type="submission" date="2018-05" db="EMBL/GenBank/DDBJ databases">
        <title>Freshwater and sediment microbial communities from various areas in North America, analyzing microbe dynamics in response to fracking.</title>
        <authorList>
            <person name="Lamendella R."/>
        </authorList>
    </citation>
    <scope>NUCLEOTIDE SEQUENCE [LARGE SCALE GENOMIC DNA]</scope>
    <source>
        <strain evidence="2 3">67</strain>
    </source>
</reference>
<dbReference type="Gene3D" id="1.10.1790.10">
    <property type="entry name" value="PRD domain"/>
    <property type="match status" value="1"/>
</dbReference>
<dbReference type="InterPro" id="IPR011608">
    <property type="entry name" value="PRD"/>
</dbReference>
<accession>A0A318FM48</accession>
<dbReference type="RefSeq" id="WP_110274966.1">
    <property type="nucleotide sequence ID" value="NZ_QJJG01000011.1"/>
</dbReference>